<accession>A0A8S0TBD0</accession>
<name>A0A8S0TBD0_OLEEU</name>
<gene>
    <name evidence="2" type="ORF">OLEA9_A021713</name>
</gene>
<dbReference type="EMBL" id="CACTIH010005840">
    <property type="protein sequence ID" value="CAA3002447.1"/>
    <property type="molecule type" value="Genomic_DNA"/>
</dbReference>
<evidence type="ECO:0000313" key="2">
    <source>
        <dbReference type="EMBL" id="CAA3002447.1"/>
    </source>
</evidence>
<dbReference type="AlphaFoldDB" id="A0A8S0TBD0"/>
<evidence type="ECO:0000313" key="3">
    <source>
        <dbReference type="Proteomes" id="UP000594638"/>
    </source>
</evidence>
<proteinExistence type="predicted"/>
<sequence>EEEGDETSEEDFNKHLLTSRGAFREDGIPANVPPSPAHALKKHNENKIVMKFFRNLGEKLKHAI</sequence>
<feature type="non-terminal residue" evidence="2">
    <location>
        <position position="1"/>
    </location>
</feature>
<dbReference type="OrthoDB" id="758104at2759"/>
<dbReference type="Gramene" id="OE9A021713T1">
    <property type="protein sequence ID" value="OE9A021713C1"/>
    <property type="gene ID" value="OE9A021713"/>
</dbReference>
<comment type="caution">
    <text evidence="2">The sequence shown here is derived from an EMBL/GenBank/DDBJ whole genome shotgun (WGS) entry which is preliminary data.</text>
</comment>
<evidence type="ECO:0000256" key="1">
    <source>
        <dbReference type="SAM" id="MobiDB-lite"/>
    </source>
</evidence>
<protein>
    <submittedName>
        <fullName evidence="2">Uncharacterized protein</fullName>
    </submittedName>
</protein>
<keyword evidence="3" id="KW-1185">Reference proteome</keyword>
<reference evidence="2 3" key="1">
    <citation type="submission" date="2019-12" db="EMBL/GenBank/DDBJ databases">
        <authorList>
            <person name="Alioto T."/>
            <person name="Alioto T."/>
            <person name="Gomez Garrido J."/>
        </authorList>
    </citation>
    <scope>NUCLEOTIDE SEQUENCE [LARGE SCALE GENOMIC DNA]</scope>
</reference>
<feature type="region of interest" description="Disordered" evidence="1">
    <location>
        <begin position="19"/>
        <end position="39"/>
    </location>
</feature>
<organism evidence="2 3">
    <name type="scientific">Olea europaea subsp. europaea</name>
    <dbReference type="NCBI Taxonomy" id="158383"/>
    <lineage>
        <taxon>Eukaryota</taxon>
        <taxon>Viridiplantae</taxon>
        <taxon>Streptophyta</taxon>
        <taxon>Embryophyta</taxon>
        <taxon>Tracheophyta</taxon>
        <taxon>Spermatophyta</taxon>
        <taxon>Magnoliopsida</taxon>
        <taxon>eudicotyledons</taxon>
        <taxon>Gunneridae</taxon>
        <taxon>Pentapetalae</taxon>
        <taxon>asterids</taxon>
        <taxon>lamiids</taxon>
        <taxon>Lamiales</taxon>
        <taxon>Oleaceae</taxon>
        <taxon>Oleeae</taxon>
        <taxon>Olea</taxon>
    </lineage>
</organism>
<dbReference type="Proteomes" id="UP000594638">
    <property type="component" value="Unassembled WGS sequence"/>
</dbReference>